<comment type="caution">
    <text evidence="4">The sequence shown here is derived from an EMBL/GenBank/DDBJ whole genome shotgun (WGS) entry which is preliminary data.</text>
</comment>
<dbReference type="Proteomes" id="UP001596023">
    <property type="component" value="Unassembled WGS sequence"/>
</dbReference>
<reference evidence="5" key="1">
    <citation type="journal article" date="2019" name="Int. J. Syst. Evol. Microbiol.">
        <title>The Global Catalogue of Microorganisms (GCM) 10K type strain sequencing project: providing services to taxonomists for standard genome sequencing and annotation.</title>
        <authorList>
            <consortium name="The Broad Institute Genomics Platform"/>
            <consortium name="The Broad Institute Genome Sequencing Center for Infectious Disease"/>
            <person name="Wu L."/>
            <person name="Ma J."/>
        </authorList>
    </citation>
    <scope>NUCLEOTIDE SEQUENCE [LARGE SCALE GENOMIC DNA]</scope>
    <source>
        <strain evidence="5">CCUG 66188</strain>
    </source>
</reference>
<dbReference type="PANTHER" id="PTHR43673:SF10">
    <property type="entry name" value="NADH DEHYDROGENASE_NAD(P)H NITROREDUCTASE XCC3605-RELATED"/>
    <property type="match status" value="1"/>
</dbReference>
<dbReference type="PANTHER" id="PTHR43673">
    <property type="entry name" value="NAD(P)H NITROREDUCTASE YDGI-RELATED"/>
    <property type="match status" value="1"/>
</dbReference>
<sequence>MDKDFFYNLVKQRQSTRAYDTTRTVDREIIARILEAARLAPSACNAQPWHFIVVDEPGLKNKVADAASARLLGMNHFTKQAPVHIIIVEEKVNISSGIGGIVKDKHFAFLDIGIAASHICLAAEAEGLGSCILGWFTESKMKKLLNIPDNRRVVLDIVIGYPAQPLREKRRKPTEEVISYNTYK</sequence>
<keyword evidence="2" id="KW-0560">Oxidoreductase</keyword>
<evidence type="ECO:0000256" key="2">
    <source>
        <dbReference type="ARBA" id="ARBA00023002"/>
    </source>
</evidence>
<dbReference type="InterPro" id="IPR000415">
    <property type="entry name" value="Nitroreductase-like"/>
</dbReference>
<name>A0ABV9KXW5_9BACT</name>
<dbReference type="Pfam" id="PF00881">
    <property type="entry name" value="Nitroreductase"/>
    <property type="match status" value="2"/>
</dbReference>
<gene>
    <name evidence="4" type="ORF">ACFO6W_12940</name>
</gene>
<organism evidence="4 5">
    <name type="scientific">Dysgonomonas termitidis</name>
    <dbReference type="NCBI Taxonomy" id="1516126"/>
    <lineage>
        <taxon>Bacteria</taxon>
        <taxon>Pseudomonadati</taxon>
        <taxon>Bacteroidota</taxon>
        <taxon>Bacteroidia</taxon>
        <taxon>Bacteroidales</taxon>
        <taxon>Dysgonomonadaceae</taxon>
        <taxon>Dysgonomonas</taxon>
    </lineage>
</organism>
<comment type="similarity">
    <text evidence="1">Belongs to the nitroreductase family.</text>
</comment>
<dbReference type="Gene3D" id="3.40.109.10">
    <property type="entry name" value="NADH Oxidase"/>
    <property type="match status" value="1"/>
</dbReference>
<evidence type="ECO:0000256" key="1">
    <source>
        <dbReference type="ARBA" id="ARBA00007118"/>
    </source>
</evidence>
<evidence type="ECO:0000313" key="5">
    <source>
        <dbReference type="Proteomes" id="UP001596023"/>
    </source>
</evidence>
<keyword evidence="5" id="KW-1185">Reference proteome</keyword>
<protein>
    <submittedName>
        <fullName evidence="4">Nitroreductase family protein</fullName>
    </submittedName>
</protein>
<evidence type="ECO:0000313" key="4">
    <source>
        <dbReference type="EMBL" id="MFC4674603.1"/>
    </source>
</evidence>
<dbReference type="EMBL" id="JBHSGN010000077">
    <property type="protein sequence ID" value="MFC4674603.1"/>
    <property type="molecule type" value="Genomic_DNA"/>
</dbReference>
<proteinExistence type="inferred from homology"/>
<evidence type="ECO:0000259" key="3">
    <source>
        <dbReference type="Pfam" id="PF00881"/>
    </source>
</evidence>
<feature type="domain" description="Nitroreductase" evidence="3">
    <location>
        <begin position="10"/>
        <end position="70"/>
    </location>
</feature>
<dbReference type="RefSeq" id="WP_379997058.1">
    <property type="nucleotide sequence ID" value="NZ_JBHSGN010000077.1"/>
</dbReference>
<accession>A0ABV9KXW5</accession>
<feature type="domain" description="Nitroreductase" evidence="3">
    <location>
        <begin position="71"/>
        <end position="161"/>
    </location>
</feature>
<dbReference type="SUPFAM" id="SSF55469">
    <property type="entry name" value="FMN-dependent nitroreductase-like"/>
    <property type="match status" value="1"/>
</dbReference>
<dbReference type="InterPro" id="IPR029479">
    <property type="entry name" value="Nitroreductase"/>
</dbReference>